<dbReference type="PANTHER" id="PTHR45884">
    <property type="entry name" value="N-ACETYLTRANSFERASE ECO"/>
    <property type="match status" value="1"/>
</dbReference>
<sequence length="238" mass="27158">MIQSVFSIPALDQPVTCKLCGMSYRRSSESDQALHKKYHFTFIHGPSFDVTCHAPLETSRLLFDKKSVECKIYVVQRDLPKMIRKAESVLQMVNRELNAPPENPAWKSRRTCAFEGKAFMVVIEKRVVGLCATEPITNIESQTRWMVHRTQEIVPQQINQNSKLGISRIWVAPHWRRRGLGVMMLNAVMKYLEYGITLKKKDLAFSQPSYSGGLLAKTFCGVKHKSGEILVPIYLEDA</sequence>
<gene>
    <name evidence="13" type="ORF">METBIDRAFT_45184</name>
</gene>
<evidence type="ECO:0000256" key="10">
    <source>
        <dbReference type="ARBA" id="ARBA00023315"/>
    </source>
</evidence>
<comment type="caution">
    <text evidence="13">The sequence shown here is derived from an EMBL/GenBank/DDBJ whole genome shotgun (WGS) entry which is preliminary data.</text>
</comment>
<dbReference type="STRING" id="869754.A0A1A0H7P4"/>
<keyword evidence="8" id="KW-0539">Nucleus</keyword>
<dbReference type="OrthoDB" id="428854at2759"/>
<evidence type="ECO:0000259" key="12">
    <source>
        <dbReference type="PROSITE" id="PS51186"/>
    </source>
</evidence>
<dbReference type="GO" id="GO:0007076">
    <property type="term" value="P:mitotic chromosome condensation"/>
    <property type="evidence" value="ECO:0007669"/>
    <property type="project" value="EnsemblFungi"/>
</dbReference>
<dbReference type="Pfam" id="PF13878">
    <property type="entry name" value="zf-C2H2_3"/>
    <property type="match status" value="1"/>
</dbReference>
<dbReference type="PROSITE" id="PS51186">
    <property type="entry name" value="GNAT"/>
    <property type="match status" value="1"/>
</dbReference>
<organism evidence="13 14">
    <name type="scientific">Metschnikowia bicuspidata var. bicuspidata NRRL YB-4993</name>
    <dbReference type="NCBI Taxonomy" id="869754"/>
    <lineage>
        <taxon>Eukaryota</taxon>
        <taxon>Fungi</taxon>
        <taxon>Dikarya</taxon>
        <taxon>Ascomycota</taxon>
        <taxon>Saccharomycotina</taxon>
        <taxon>Pichiomycetes</taxon>
        <taxon>Metschnikowiaceae</taxon>
        <taxon>Metschnikowia</taxon>
    </lineage>
</organism>
<dbReference type="GO" id="GO:0007088">
    <property type="term" value="P:regulation of mitotic nuclear division"/>
    <property type="evidence" value="ECO:0007669"/>
    <property type="project" value="EnsemblFungi"/>
</dbReference>
<proteinExistence type="inferred from homology"/>
<dbReference type="InterPro" id="IPR000182">
    <property type="entry name" value="GNAT_dom"/>
</dbReference>
<evidence type="ECO:0000256" key="9">
    <source>
        <dbReference type="ARBA" id="ARBA00023306"/>
    </source>
</evidence>
<dbReference type="GO" id="GO:0070058">
    <property type="term" value="P:tRNA gene clustering"/>
    <property type="evidence" value="ECO:0007669"/>
    <property type="project" value="EnsemblFungi"/>
</dbReference>
<dbReference type="GO" id="GO:0006302">
    <property type="term" value="P:double-strand break repair"/>
    <property type="evidence" value="ECO:0007669"/>
    <property type="project" value="EnsemblFungi"/>
</dbReference>
<comment type="similarity">
    <text evidence="2">Belongs to the acetyltransferase family. ECO subfamily.</text>
</comment>
<dbReference type="GO" id="GO:0032200">
    <property type="term" value="P:telomere organization"/>
    <property type="evidence" value="ECO:0007669"/>
    <property type="project" value="EnsemblFungi"/>
</dbReference>
<evidence type="ECO:0000256" key="8">
    <source>
        <dbReference type="ARBA" id="ARBA00023242"/>
    </source>
</evidence>
<dbReference type="Proteomes" id="UP000092555">
    <property type="component" value="Unassembled WGS sequence"/>
</dbReference>
<evidence type="ECO:0000256" key="7">
    <source>
        <dbReference type="ARBA" id="ARBA00022833"/>
    </source>
</evidence>
<dbReference type="GO" id="GO:0043596">
    <property type="term" value="C:nuclear replication fork"/>
    <property type="evidence" value="ECO:0007669"/>
    <property type="project" value="EnsemblFungi"/>
</dbReference>
<reference evidence="13 14" key="1">
    <citation type="submission" date="2016-05" db="EMBL/GenBank/DDBJ databases">
        <title>Comparative genomics of biotechnologically important yeasts.</title>
        <authorList>
            <consortium name="DOE Joint Genome Institute"/>
            <person name="Riley R."/>
            <person name="Haridas S."/>
            <person name="Wolfe K.H."/>
            <person name="Lopes M.R."/>
            <person name="Hittinger C.T."/>
            <person name="Goker M."/>
            <person name="Salamov A."/>
            <person name="Wisecaver J."/>
            <person name="Long T.M."/>
            <person name="Aerts A.L."/>
            <person name="Barry K."/>
            <person name="Choi C."/>
            <person name="Clum A."/>
            <person name="Coughlan A.Y."/>
            <person name="Deshpande S."/>
            <person name="Douglass A.P."/>
            <person name="Hanson S.J."/>
            <person name="Klenk H.-P."/>
            <person name="LaButti K."/>
            <person name="Lapidus A."/>
            <person name="Lindquist E."/>
            <person name="Lipzen A."/>
            <person name="Meier-kolthoff J.P."/>
            <person name="Ohm R.A."/>
            <person name="Otillar R.P."/>
            <person name="Pangilinan J."/>
            <person name="Peng Y."/>
            <person name="Rokas A."/>
            <person name="Rosa C.A."/>
            <person name="Scheuner C."/>
            <person name="Sibirny A.A."/>
            <person name="Slot J.C."/>
            <person name="Stielow J.B."/>
            <person name="Sun H."/>
            <person name="Kurtzman C.P."/>
            <person name="Blackwell M."/>
            <person name="Grigoriev I.V."/>
            <person name="Jeffries T.W."/>
        </authorList>
    </citation>
    <scope>NUCLEOTIDE SEQUENCE [LARGE SCALE GENOMIC DNA]</scope>
    <source>
        <strain evidence="13 14">NRRL YB-4993</strain>
    </source>
</reference>
<keyword evidence="4" id="KW-0808">Transferase</keyword>
<dbReference type="GO" id="GO:0140588">
    <property type="term" value="P:chromatin looping"/>
    <property type="evidence" value="ECO:0007669"/>
    <property type="project" value="EnsemblFungi"/>
</dbReference>
<dbReference type="GO" id="GO:0003682">
    <property type="term" value="F:chromatin binding"/>
    <property type="evidence" value="ECO:0007669"/>
    <property type="project" value="EnsemblFungi"/>
</dbReference>
<dbReference type="GO" id="GO:0000785">
    <property type="term" value="C:chromatin"/>
    <property type="evidence" value="ECO:0007669"/>
    <property type="project" value="EnsemblFungi"/>
</dbReference>
<dbReference type="RefSeq" id="XP_018710644.1">
    <property type="nucleotide sequence ID" value="XM_018857888.1"/>
</dbReference>
<evidence type="ECO:0000256" key="5">
    <source>
        <dbReference type="ARBA" id="ARBA00022723"/>
    </source>
</evidence>
<keyword evidence="9" id="KW-0131">Cell cycle</keyword>
<dbReference type="Pfam" id="PF13880">
    <property type="entry name" value="Acetyltransf_13"/>
    <property type="match status" value="1"/>
</dbReference>
<dbReference type="SUPFAM" id="SSF55729">
    <property type="entry name" value="Acyl-CoA N-acyltransferases (Nat)"/>
    <property type="match status" value="1"/>
</dbReference>
<name>A0A1A0H7P4_9ASCO</name>
<evidence type="ECO:0000256" key="11">
    <source>
        <dbReference type="ARBA" id="ARBA00032212"/>
    </source>
</evidence>
<dbReference type="GeneID" id="30030864"/>
<protein>
    <recommendedName>
        <fullName evidence="3">N-acetyltransferase ECO1</fullName>
    </recommendedName>
    <alternativeName>
        <fullName evidence="11">Establishment of cohesion protein 1</fullName>
    </alternativeName>
</protein>
<dbReference type="GO" id="GO:0061733">
    <property type="term" value="F:protein-lysine-acetyltransferase activity"/>
    <property type="evidence" value="ECO:0007669"/>
    <property type="project" value="TreeGrafter"/>
</dbReference>
<dbReference type="AlphaFoldDB" id="A0A1A0H7P4"/>
<dbReference type="GO" id="GO:0008270">
    <property type="term" value="F:zinc ion binding"/>
    <property type="evidence" value="ECO:0007669"/>
    <property type="project" value="UniProtKB-KW"/>
</dbReference>
<dbReference type="GO" id="GO:0034089">
    <property type="term" value="P:establishment of meiotic sister chromatid cohesion"/>
    <property type="evidence" value="ECO:0007669"/>
    <property type="project" value="EnsemblFungi"/>
</dbReference>
<evidence type="ECO:0000256" key="2">
    <source>
        <dbReference type="ARBA" id="ARBA00005816"/>
    </source>
</evidence>
<dbReference type="InterPro" id="IPR016181">
    <property type="entry name" value="Acyl_CoA_acyltransferase"/>
</dbReference>
<comment type="subcellular location">
    <subcellularLocation>
        <location evidence="1">Nucleus</location>
    </subcellularLocation>
</comment>
<evidence type="ECO:0000256" key="3">
    <source>
        <dbReference type="ARBA" id="ARBA00022043"/>
    </source>
</evidence>
<keyword evidence="10" id="KW-0012">Acyltransferase</keyword>
<feature type="domain" description="N-acetyltransferase" evidence="12">
    <location>
        <begin position="77"/>
        <end position="238"/>
    </location>
</feature>
<dbReference type="GO" id="GO:0034087">
    <property type="term" value="P:establishment of mitotic sister chromatid cohesion"/>
    <property type="evidence" value="ECO:0007669"/>
    <property type="project" value="EnsemblFungi"/>
</dbReference>
<keyword evidence="6" id="KW-0863">Zinc-finger</keyword>
<accession>A0A1A0H7P4</accession>
<dbReference type="InterPro" id="IPR028005">
    <property type="entry name" value="AcTrfase_ESCO_Znf_dom"/>
</dbReference>
<keyword evidence="5" id="KW-0479">Metal-binding</keyword>
<dbReference type="Gene3D" id="3.40.630.30">
    <property type="match status" value="1"/>
</dbReference>
<dbReference type="CDD" id="cd04301">
    <property type="entry name" value="NAT_SF"/>
    <property type="match status" value="1"/>
</dbReference>
<keyword evidence="7" id="KW-0862">Zinc</keyword>
<dbReference type="GO" id="GO:0006260">
    <property type="term" value="P:DNA replication"/>
    <property type="evidence" value="ECO:0007669"/>
    <property type="project" value="EnsemblFungi"/>
</dbReference>
<evidence type="ECO:0000256" key="4">
    <source>
        <dbReference type="ARBA" id="ARBA00022679"/>
    </source>
</evidence>
<evidence type="ECO:0000313" key="13">
    <source>
        <dbReference type="EMBL" id="OBA20119.1"/>
    </source>
</evidence>
<dbReference type="EMBL" id="LXTC01000005">
    <property type="protein sequence ID" value="OBA20119.1"/>
    <property type="molecule type" value="Genomic_DNA"/>
</dbReference>
<keyword evidence="14" id="KW-1185">Reference proteome</keyword>
<evidence type="ECO:0000256" key="1">
    <source>
        <dbReference type="ARBA" id="ARBA00004123"/>
    </source>
</evidence>
<evidence type="ECO:0000256" key="6">
    <source>
        <dbReference type="ARBA" id="ARBA00022771"/>
    </source>
</evidence>
<evidence type="ECO:0000313" key="14">
    <source>
        <dbReference type="Proteomes" id="UP000092555"/>
    </source>
</evidence>
<dbReference type="InterPro" id="IPR028009">
    <property type="entry name" value="ESCO_Acetyltransf_dom"/>
</dbReference>
<dbReference type="PANTHER" id="PTHR45884:SF2">
    <property type="entry name" value="N-ACETYLTRANSFERASE ECO"/>
    <property type="match status" value="1"/>
</dbReference>